<dbReference type="RefSeq" id="WP_208676032.1">
    <property type="nucleotide sequence ID" value="NZ_CP070380.1"/>
</dbReference>
<keyword evidence="3" id="KW-1185">Reference proteome</keyword>
<evidence type="ECO:0008006" key="4">
    <source>
        <dbReference type="Google" id="ProtNLM"/>
    </source>
</evidence>
<organism evidence="2 3">
    <name type="scientific">Mycolicibacterium austroafricanum</name>
    <name type="common">Mycobacterium austroafricanum</name>
    <dbReference type="NCBI Taxonomy" id="39687"/>
    <lineage>
        <taxon>Bacteria</taxon>
        <taxon>Bacillati</taxon>
        <taxon>Actinomycetota</taxon>
        <taxon>Actinomycetes</taxon>
        <taxon>Mycobacteriales</taxon>
        <taxon>Mycobacteriaceae</taxon>
        <taxon>Mycolicibacterium</taxon>
    </lineage>
</organism>
<dbReference type="EMBL" id="JAUHTC010000044">
    <property type="protein sequence ID" value="MDN4518520.1"/>
    <property type="molecule type" value="Genomic_DNA"/>
</dbReference>
<proteinExistence type="predicted"/>
<reference evidence="2" key="1">
    <citation type="submission" date="2023-07" db="EMBL/GenBank/DDBJ databases">
        <title>Degradation of tert-butanol by M. austroafricanum TBA100.</title>
        <authorList>
            <person name="Helbich S."/>
            <person name="Vainshtein Y."/>
        </authorList>
    </citation>
    <scope>NUCLEOTIDE SEQUENCE</scope>
    <source>
        <strain evidence="2">TBA100</strain>
    </source>
</reference>
<sequence length="79" mass="7939">MNNIHAYTRIAAGAALSGAIALAGLGFGSATAAAIELRKPQPPLPSAPYDQQQVETPGGPAGFDPQPDPPAPRIIIVGP</sequence>
<dbReference type="Proteomes" id="UP001172687">
    <property type="component" value="Unassembled WGS sequence"/>
</dbReference>
<evidence type="ECO:0000256" key="1">
    <source>
        <dbReference type="SAM" id="MobiDB-lite"/>
    </source>
</evidence>
<accession>A0ABT8HCM9</accession>
<gene>
    <name evidence="2" type="ORF">QYF68_11900</name>
</gene>
<evidence type="ECO:0000313" key="3">
    <source>
        <dbReference type="Proteomes" id="UP001172687"/>
    </source>
</evidence>
<comment type="caution">
    <text evidence="2">The sequence shown here is derived from an EMBL/GenBank/DDBJ whole genome shotgun (WGS) entry which is preliminary data.</text>
</comment>
<protein>
    <recommendedName>
        <fullName evidence="4">Alanine and proline-rich secreted protein Apa</fullName>
    </recommendedName>
</protein>
<feature type="region of interest" description="Disordered" evidence="1">
    <location>
        <begin position="38"/>
        <end position="79"/>
    </location>
</feature>
<evidence type="ECO:0000313" key="2">
    <source>
        <dbReference type="EMBL" id="MDN4518520.1"/>
    </source>
</evidence>
<name>A0ABT8HCM9_MYCAO</name>